<dbReference type="InterPro" id="IPR036388">
    <property type="entry name" value="WH-like_DNA-bd_sf"/>
</dbReference>
<dbReference type="InterPro" id="IPR016032">
    <property type="entry name" value="Sig_transdc_resp-reg_C-effctor"/>
</dbReference>
<dbReference type="SMART" id="SM00421">
    <property type="entry name" value="HTH_LUXR"/>
    <property type="match status" value="1"/>
</dbReference>
<dbReference type="RefSeq" id="WP_235862779.1">
    <property type="nucleotide sequence ID" value="NZ_FUYM01000015.1"/>
</dbReference>
<gene>
    <name evidence="2" type="ORF">SAMN06295920_11562</name>
</gene>
<reference evidence="3" key="1">
    <citation type="submission" date="2017-02" db="EMBL/GenBank/DDBJ databases">
        <authorList>
            <person name="Varghese N."/>
            <person name="Submissions S."/>
        </authorList>
    </citation>
    <scope>NUCLEOTIDE SEQUENCE [LARGE SCALE GENOMIC DNA]</scope>
    <source>
        <strain evidence="3">UM2</strain>
    </source>
</reference>
<dbReference type="GO" id="GO:0006355">
    <property type="term" value="P:regulation of DNA-templated transcription"/>
    <property type="evidence" value="ECO:0007669"/>
    <property type="project" value="InterPro"/>
</dbReference>
<dbReference type="InterPro" id="IPR000792">
    <property type="entry name" value="Tscrpt_reg_LuxR_C"/>
</dbReference>
<sequence>MAWSGLPEPVDPNVGAALIEAAGRETFGDVLLAAAQRYDFVEEVFAYRLGADGKPRVVASSSGLDRSDERAEIFARRFYRDDPARSIWAETPVGAVFARRVHASQILLHDYRAICFDKPAFADKLCFGWRGNEESLFLSMYRRGAAEWQGAARLAALASVALSAIAQKPHRPEASLAERLERRLARAYPDLRGRELQVCARTLAGGSADEIAAELGIGRATVLTYRQRAYQRYGFSAVSEFLPAIID</sequence>
<dbReference type="AlphaFoldDB" id="A0A1T5GJ94"/>
<dbReference type="Proteomes" id="UP000189818">
    <property type="component" value="Unassembled WGS sequence"/>
</dbReference>
<dbReference type="Pfam" id="PF00196">
    <property type="entry name" value="GerE"/>
    <property type="match status" value="1"/>
</dbReference>
<keyword evidence="3" id="KW-1185">Reference proteome</keyword>
<dbReference type="GO" id="GO:0003677">
    <property type="term" value="F:DNA binding"/>
    <property type="evidence" value="ECO:0007669"/>
    <property type="project" value="UniProtKB-KW"/>
</dbReference>
<evidence type="ECO:0000313" key="3">
    <source>
        <dbReference type="Proteomes" id="UP000189818"/>
    </source>
</evidence>
<dbReference type="Gene3D" id="1.10.10.10">
    <property type="entry name" value="Winged helix-like DNA-binding domain superfamily/Winged helix DNA-binding domain"/>
    <property type="match status" value="1"/>
</dbReference>
<dbReference type="STRING" id="439228.SAMN06295920_11562"/>
<accession>A0A1T5GJ94</accession>
<dbReference type="PROSITE" id="PS00622">
    <property type="entry name" value="HTH_LUXR_1"/>
    <property type="match status" value="1"/>
</dbReference>
<name>A0A1T5GJ94_9SPHN</name>
<dbReference type="EMBL" id="FUYM01000015">
    <property type="protein sequence ID" value="SKC08524.1"/>
    <property type="molecule type" value="Genomic_DNA"/>
</dbReference>
<protein>
    <submittedName>
        <fullName evidence="2">DNA-binding transcriptional regulator, CsgD family</fullName>
    </submittedName>
</protein>
<evidence type="ECO:0000259" key="1">
    <source>
        <dbReference type="PROSITE" id="PS00622"/>
    </source>
</evidence>
<proteinExistence type="predicted"/>
<feature type="domain" description="HTH luxR-type" evidence="1">
    <location>
        <begin position="205"/>
        <end position="232"/>
    </location>
</feature>
<dbReference type="SUPFAM" id="SSF46894">
    <property type="entry name" value="C-terminal effector domain of the bipartite response regulators"/>
    <property type="match status" value="1"/>
</dbReference>
<organism evidence="2 3">
    <name type="scientific">Rhizorhabdus histidinilytica</name>
    <dbReference type="NCBI Taxonomy" id="439228"/>
    <lineage>
        <taxon>Bacteria</taxon>
        <taxon>Pseudomonadati</taxon>
        <taxon>Pseudomonadota</taxon>
        <taxon>Alphaproteobacteria</taxon>
        <taxon>Sphingomonadales</taxon>
        <taxon>Sphingomonadaceae</taxon>
        <taxon>Rhizorhabdus</taxon>
    </lineage>
</organism>
<evidence type="ECO:0000313" key="2">
    <source>
        <dbReference type="EMBL" id="SKC08524.1"/>
    </source>
</evidence>
<keyword evidence="2" id="KW-0238">DNA-binding</keyword>